<keyword evidence="1" id="KW-1133">Transmembrane helix</keyword>
<protein>
    <recommendedName>
        <fullName evidence="3">Prepilin-type N-terminal cleavage/methylation domain-containing protein</fullName>
    </recommendedName>
</protein>
<evidence type="ECO:0000313" key="2">
    <source>
        <dbReference type="EMBL" id="OIR03689.1"/>
    </source>
</evidence>
<dbReference type="Pfam" id="PF07963">
    <property type="entry name" value="N_methyl"/>
    <property type="match status" value="1"/>
</dbReference>
<gene>
    <name evidence="2" type="ORF">GALL_143120</name>
</gene>
<sequence>MTMSPNDRSSAPLRSSRGFTLAEIMIGAAIGVFVIAGLLTSYLLIIRSGYAISNYAEMDQQSRKAIEQFGIDARMASAFVSKTNSSGAVISVTFTVPDNYASTSNEVTYAYDADDEWFYLVPGDGSSLSGQQILARDVTSLAFNRLDSSGAATSSDSTAKVIQCVLTLTRTAVTSVPVTQTGTGTFVMRNKS</sequence>
<feature type="transmembrane region" description="Helical" evidence="1">
    <location>
        <begin position="21"/>
        <end position="45"/>
    </location>
</feature>
<evidence type="ECO:0000256" key="1">
    <source>
        <dbReference type="SAM" id="Phobius"/>
    </source>
</evidence>
<dbReference type="AlphaFoldDB" id="A0A1J5S5H5"/>
<proteinExistence type="predicted"/>
<keyword evidence="1" id="KW-0472">Membrane</keyword>
<reference evidence="2" key="1">
    <citation type="submission" date="2016-10" db="EMBL/GenBank/DDBJ databases">
        <title>Sequence of Gallionella enrichment culture.</title>
        <authorList>
            <person name="Poehlein A."/>
            <person name="Muehling M."/>
            <person name="Daniel R."/>
        </authorList>
    </citation>
    <scope>NUCLEOTIDE SEQUENCE</scope>
</reference>
<keyword evidence="1" id="KW-0812">Transmembrane</keyword>
<dbReference type="EMBL" id="MLJW01000064">
    <property type="protein sequence ID" value="OIR03689.1"/>
    <property type="molecule type" value="Genomic_DNA"/>
</dbReference>
<organism evidence="2">
    <name type="scientific">mine drainage metagenome</name>
    <dbReference type="NCBI Taxonomy" id="410659"/>
    <lineage>
        <taxon>unclassified sequences</taxon>
        <taxon>metagenomes</taxon>
        <taxon>ecological metagenomes</taxon>
    </lineage>
</organism>
<dbReference type="InterPro" id="IPR012902">
    <property type="entry name" value="N_methyl_site"/>
</dbReference>
<comment type="caution">
    <text evidence="2">The sequence shown here is derived from an EMBL/GenBank/DDBJ whole genome shotgun (WGS) entry which is preliminary data.</text>
</comment>
<evidence type="ECO:0008006" key="3">
    <source>
        <dbReference type="Google" id="ProtNLM"/>
    </source>
</evidence>
<name>A0A1J5S5H5_9ZZZZ</name>
<accession>A0A1J5S5H5</accession>